<sequence>MDRRTFLRGATALGALGATAPLLGCYGGGSEAPPALSVEDLPELKGDLTVYLGRGEGGLYTKVVEAIRDRNPDLNLELRRGPSSSLANTLVAEAERGGARADLFWAVDTSSLGQVIDRGLASPIPAELRNRLKTPFRFERMAPISGRVRTLAYNTERLKPEDLPDSIMALPESGLEVGWAPAYGAFQSFVTAMRLLEGEEATLDWLEAMKPNAKEYAGELGAVLATSQGEVDLSLANHYYTLRLKAGKPDAKVDLAFTRKDAGSLVNTSGVAVLKPGETAHNFIRYLLSREVQGYLAREAYEIPLVPEVPTPEALPAMDEIQAPRVDLTRLGDLQPTLDLMRRAGVL</sequence>
<dbReference type="PATRIC" id="fig|381306.5.peg.1283"/>
<protein>
    <submittedName>
        <fullName evidence="3">Iron(III) transport system substrate-binding protein</fullName>
    </submittedName>
</protein>
<evidence type="ECO:0000313" key="4">
    <source>
        <dbReference type="Proteomes" id="UP000183104"/>
    </source>
</evidence>
<dbReference type="PIRSF" id="PIRSF002825">
    <property type="entry name" value="CfbpA"/>
    <property type="match status" value="1"/>
</dbReference>
<dbReference type="EMBL" id="FMUN01000005">
    <property type="protein sequence ID" value="SCY39127.1"/>
    <property type="molecule type" value="Genomic_DNA"/>
</dbReference>
<gene>
    <name evidence="3" type="ORF">SAMN05661077_1979</name>
</gene>
<evidence type="ECO:0000313" key="3">
    <source>
        <dbReference type="EMBL" id="SCY39127.1"/>
    </source>
</evidence>
<dbReference type="GO" id="GO:0046872">
    <property type="term" value="F:metal ion binding"/>
    <property type="evidence" value="ECO:0007669"/>
    <property type="project" value="UniProtKB-KW"/>
</dbReference>
<dbReference type="Pfam" id="PF01547">
    <property type="entry name" value="SBP_bac_1"/>
    <property type="match status" value="1"/>
</dbReference>
<dbReference type="Gene3D" id="3.40.190.10">
    <property type="entry name" value="Periplasmic binding protein-like II"/>
    <property type="match status" value="2"/>
</dbReference>
<evidence type="ECO:0000256" key="1">
    <source>
        <dbReference type="ARBA" id="ARBA00022729"/>
    </source>
</evidence>
<organism evidence="3 4">
    <name type="scientific">Thiohalorhabdus denitrificans</name>
    <dbReference type="NCBI Taxonomy" id="381306"/>
    <lineage>
        <taxon>Bacteria</taxon>
        <taxon>Pseudomonadati</taxon>
        <taxon>Pseudomonadota</taxon>
        <taxon>Gammaproteobacteria</taxon>
        <taxon>Thiohalorhabdales</taxon>
        <taxon>Thiohalorhabdaceae</taxon>
        <taxon>Thiohalorhabdus</taxon>
    </lineage>
</organism>
<dbReference type="AlphaFoldDB" id="A0A0P9CPS2"/>
<dbReference type="OrthoDB" id="9769567at2"/>
<feature type="binding site" evidence="2">
    <location>
        <position position="240"/>
    </location>
    <ligand>
        <name>Fe cation</name>
        <dbReference type="ChEBI" id="CHEBI:24875"/>
    </ligand>
</feature>
<dbReference type="InterPro" id="IPR019546">
    <property type="entry name" value="TAT_signal_bac_arc"/>
</dbReference>
<dbReference type="PROSITE" id="PS51318">
    <property type="entry name" value="TAT"/>
    <property type="match status" value="1"/>
</dbReference>
<evidence type="ECO:0000256" key="2">
    <source>
        <dbReference type="PIRSR" id="PIRSR002825-1"/>
    </source>
</evidence>
<dbReference type="InterPro" id="IPR006311">
    <property type="entry name" value="TAT_signal"/>
</dbReference>
<proteinExistence type="predicted"/>
<accession>A0A0P9CPS2</accession>
<keyword evidence="1" id="KW-0732">Signal</keyword>
<dbReference type="PANTHER" id="PTHR30006">
    <property type="entry name" value="THIAMINE-BINDING PERIPLASMIC PROTEIN-RELATED"/>
    <property type="match status" value="1"/>
</dbReference>
<dbReference type="NCBIfam" id="TIGR01409">
    <property type="entry name" value="TAT_signal_seq"/>
    <property type="match status" value="1"/>
</dbReference>
<dbReference type="PANTHER" id="PTHR30006:SF24">
    <property type="entry name" value="SLL0237 PROTEIN"/>
    <property type="match status" value="1"/>
</dbReference>
<keyword evidence="4" id="KW-1185">Reference proteome</keyword>
<dbReference type="STRING" id="381306.AN478_03995"/>
<name>A0A0P9CPS2_9GAMM</name>
<dbReference type="InterPro" id="IPR026045">
    <property type="entry name" value="Ferric-bd"/>
</dbReference>
<reference evidence="4" key="1">
    <citation type="submission" date="2016-10" db="EMBL/GenBank/DDBJ databases">
        <authorList>
            <person name="Varghese N."/>
        </authorList>
    </citation>
    <scope>NUCLEOTIDE SEQUENCE [LARGE SCALE GENOMIC DNA]</scope>
    <source>
        <strain evidence="4">HL 19</strain>
    </source>
</reference>
<keyword evidence="2" id="KW-0479">Metal-binding</keyword>
<feature type="binding site" evidence="2">
    <location>
        <position position="239"/>
    </location>
    <ligand>
        <name>Fe cation</name>
        <dbReference type="ChEBI" id="CHEBI:24875"/>
    </ligand>
</feature>
<dbReference type="SUPFAM" id="SSF53850">
    <property type="entry name" value="Periplasmic binding protein-like II"/>
    <property type="match status" value="1"/>
</dbReference>
<dbReference type="RefSeq" id="WP_054965329.1">
    <property type="nucleotide sequence ID" value="NZ_FMUN01000005.1"/>
</dbReference>
<keyword evidence="2" id="KW-0408">Iron</keyword>
<dbReference type="InterPro" id="IPR006059">
    <property type="entry name" value="SBP"/>
</dbReference>
<dbReference type="Proteomes" id="UP000183104">
    <property type="component" value="Unassembled WGS sequence"/>
</dbReference>